<dbReference type="EMBL" id="VMNF01000005">
    <property type="protein sequence ID" value="TXC07734.1"/>
    <property type="molecule type" value="Genomic_DNA"/>
</dbReference>
<dbReference type="Pfam" id="PF00128">
    <property type="entry name" value="Alpha-amylase"/>
    <property type="match status" value="2"/>
</dbReference>
<proteinExistence type="inferred from homology"/>
<feature type="domain" description="Glycosyl hydrolase family 13 catalytic" evidence="5">
    <location>
        <begin position="20"/>
        <end position="377"/>
    </location>
</feature>
<evidence type="ECO:0000256" key="3">
    <source>
        <dbReference type="ARBA" id="ARBA00023295"/>
    </source>
</evidence>
<dbReference type="SUPFAM" id="SSF51445">
    <property type="entry name" value="(Trans)glycosidases"/>
    <property type="match status" value="1"/>
</dbReference>
<evidence type="ECO:0000259" key="5">
    <source>
        <dbReference type="SMART" id="SM00642"/>
    </source>
</evidence>
<name>A0A5C6TBR4_FUSOC</name>
<dbReference type="GO" id="GO:0005987">
    <property type="term" value="P:sucrose catabolic process"/>
    <property type="evidence" value="ECO:0007669"/>
    <property type="project" value="TreeGrafter"/>
</dbReference>
<keyword evidence="2" id="KW-0378">Hydrolase</keyword>
<reference evidence="6 7" key="1">
    <citation type="submission" date="2019-07" db="EMBL/GenBank/DDBJ databases">
        <title>The First High-Quality Draft Genome Sequence of the Causal Agent of the Current Panama Disease Epidemic.</title>
        <authorList>
            <person name="Warmington R.J."/>
            <person name="Kay W."/>
            <person name="Jeffries A."/>
            <person name="Bebber D."/>
            <person name="Moore K."/>
            <person name="Studholme D.J."/>
        </authorList>
    </citation>
    <scope>NUCLEOTIDE SEQUENCE [LARGE SCALE GENOMIC DNA]</scope>
    <source>
        <strain evidence="6 7">TR4</strain>
    </source>
</reference>
<protein>
    <recommendedName>
        <fullName evidence="5">Glycosyl hydrolase family 13 catalytic domain-containing protein</fullName>
    </recommendedName>
</protein>
<dbReference type="PANTHER" id="PTHR10357:SF179">
    <property type="entry name" value="NEUTRAL AND BASIC AMINO ACID TRANSPORT PROTEIN RBAT"/>
    <property type="match status" value="1"/>
</dbReference>
<dbReference type="Proteomes" id="UP000321331">
    <property type="component" value="Unassembled WGS sequence"/>
</dbReference>
<comment type="similarity">
    <text evidence="1">Belongs to the glycosyl hydrolase 13 family.</text>
</comment>
<dbReference type="GO" id="GO:0004575">
    <property type="term" value="F:sucrose alpha-glucosidase activity"/>
    <property type="evidence" value="ECO:0007669"/>
    <property type="project" value="TreeGrafter"/>
</dbReference>
<evidence type="ECO:0000313" key="7">
    <source>
        <dbReference type="Proteomes" id="UP000321331"/>
    </source>
</evidence>
<evidence type="ECO:0000256" key="4">
    <source>
        <dbReference type="ARBA" id="ARBA00026248"/>
    </source>
</evidence>
<dbReference type="CDD" id="cd11333">
    <property type="entry name" value="AmyAc_SI_OligoGlu_DGase"/>
    <property type="match status" value="1"/>
</dbReference>
<dbReference type="Gene3D" id="3.20.20.80">
    <property type="entry name" value="Glycosidases"/>
    <property type="match status" value="3"/>
</dbReference>
<dbReference type="GO" id="GO:0033934">
    <property type="term" value="F:glucan 1,4-alpha-maltotriohydrolase activity"/>
    <property type="evidence" value="ECO:0007669"/>
    <property type="project" value="TreeGrafter"/>
</dbReference>
<gene>
    <name evidence="6" type="ORF">FocTR4_00002318</name>
</gene>
<dbReference type="PANTHER" id="PTHR10357">
    <property type="entry name" value="ALPHA-AMYLASE FAMILY MEMBER"/>
    <property type="match status" value="1"/>
</dbReference>
<dbReference type="FunFam" id="3.20.20.80:FF:000064">
    <property type="entry name" value="Oligo-1,6-glucosidase"/>
    <property type="match status" value="1"/>
</dbReference>
<dbReference type="GO" id="GO:0004556">
    <property type="term" value="F:alpha-amylase activity"/>
    <property type="evidence" value="ECO:0007669"/>
    <property type="project" value="TreeGrafter"/>
</dbReference>
<dbReference type="InterPro" id="IPR017853">
    <property type="entry name" value="GH"/>
</dbReference>
<dbReference type="AlphaFoldDB" id="A0A5C6TBR4"/>
<keyword evidence="3" id="KW-0326">Glycosidase</keyword>
<keyword evidence="4" id="KW-0462">Maltose metabolism</keyword>
<dbReference type="GO" id="GO:0004574">
    <property type="term" value="F:oligo-1,6-glucosidase activity"/>
    <property type="evidence" value="ECO:0007669"/>
    <property type="project" value="TreeGrafter"/>
</dbReference>
<dbReference type="Gene3D" id="3.90.400.10">
    <property type="entry name" value="Oligo-1,6-glucosidase, Domain 2"/>
    <property type="match status" value="2"/>
</dbReference>
<dbReference type="GO" id="GO:0000025">
    <property type="term" value="P:maltose catabolic process"/>
    <property type="evidence" value="ECO:0007669"/>
    <property type="project" value="TreeGrafter"/>
</dbReference>
<comment type="caution">
    <text evidence="6">The sequence shown here is derived from an EMBL/GenBank/DDBJ whole genome shotgun (WGS) entry which is preliminary data.</text>
</comment>
<dbReference type="InterPro" id="IPR006047">
    <property type="entry name" value="GH13_cat_dom"/>
</dbReference>
<evidence type="ECO:0000256" key="2">
    <source>
        <dbReference type="ARBA" id="ARBA00022801"/>
    </source>
</evidence>
<evidence type="ECO:0000313" key="6">
    <source>
        <dbReference type="EMBL" id="TXC07734.1"/>
    </source>
</evidence>
<accession>A0A5C6TBR4</accession>
<dbReference type="SMART" id="SM00642">
    <property type="entry name" value="Aamy"/>
    <property type="match status" value="1"/>
</dbReference>
<evidence type="ECO:0000256" key="1">
    <source>
        <dbReference type="ARBA" id="ARBA00008061"/>
    </source>
</evidence>
<dbReference type="InterPro" id="IPR045857">
    <property type="entry name" value="O16G_dom_2"/>
</dbReference>
<organism evidence="6 7">
    <name type="scientific">Fusarium oxysporum f. sp. cubense</name>
    <dbReference type="NCBI Taxonomy" id="61366"/>
    <lineage>
        <taxon>Eukaryota</taxon>
        <taxon>Fungi</taxon>
        <taxon>Dikarya</taxon>
        <taxon>Ascomycota</taxon>
        <taxon>Pezizomycotina</taxon>
        <taxon>Sordariomycetes</taxon>
        <taxon>Hypocreomycetidae</taxon>
        <taxon>Hypocreales</taxon>
        <taxon>Nectriaceae</taxon>
        <taxon>Fusarium</taxon>
        <taxon>Fusarium oxysporum species complex</taxon>
    </lineage>
</organism>
<sequence length="481" mass="55083">MTKNAYHHEPIWWKQGVVYQIYPASFKDTNGDGIGDIPGIISKLDYIQDLGVDIIWVSPHYKSPQVDMGYDISDFQDIHEPYGALEDCQRLIQQIHDRGMRVIFDLVINHTSNQHPWFIDSRSSLTNPKRDCQFTKPAWMFDDTTQEYYIHVYASGQPDLNWENKACRREIYDNAIKFWLDRGVDGFRVDTVNKFSKVSGLPDAPIVEPDQETQIAVFHYANGPRIHEYLCEMKQPGSQEIDMVFNFDTVNLGQTPGNWFLPIPFDNNNFERCLTKWQKLPETTGAWTTVFLENHHQGRSVSRFESDLPEFRERVAKMLATLLATMTGTLFLYQGQEIGMINGPESWSANEYKFTNSGAVPWMTVLDNYREINVSTRLGNKNTVLEHWREILKLRRKYSSLFVYGTFTPVNDHQDLLAFIKTDPKTGAMAMTVANLSQSEVALPKVEGGPLGSMQPLMTNYAGAVAKSVLGPYEARVYLMA</sequence>